<dbReference type="AlphaFoldDB" id="A0A9E7D5U3"/>
<dbReference type="Pfam" id="PF22022">
    <property type="entry name" value="Phage_int_M"/>
    <property type="match status" value="1"/>
</dbReference>
<dbReference type="Proteomes" id="UP000831684">
    <property type="component" value="Chromosome"/>
</dbReference>
<dbReference type="GO" id="GO:0015074">
    <property type="term" value="P:DNA integration"/>
    <property type="evidence" value="ECO:0007669"/>
    <property type="project" value="UniProtKB-KW"/>
</dbReference>
<dbReference type="PANTHER" id="PTHR30629:SF2">
    <property type="entry name" value="PROPHAGE INTEGRASE INTS-RELATED"/>
    <property type="match status" value="1"/>
</dbReference>
<sequence length="402" mass="44934">MTLTDTICRSAKAADKPRKLSDSGGLHLFVSPSGGRLWRMAYRFDGKQKQLSFGAYPAVSLKDARARRDEAKALLAAGFDPAAQRKQERVESDALSKHTFRALGTEYLAKLEAEGRADSTVSSAKWLLEDFAYPALGDRPIAQIKPAEVLELLKKVEGRGTFETARRLRGICSRVFRYAVSTQKAEIDPTHPLRGALTAPKTRHHSAIIEPTAIGALLRAIYDYQGNVLTAAGLKLAALTFVRPGELRLMEWREIDVESAVWSIPAERMKMRRPHKVPLARQALTVLDEIRPFTGKGRFVFPSLRSDDRGMSENTLNAALGRMGFDKAEMTSHGFRSMAATRLNEMGHWSVDAIERQLAHQDANAIRRAYTHAAEYWDERVRMMQVWADYLDALRTAPAKKG</sequence>
<dbReference type="KEGG" id="apol:K9D25_05995"/>
<dbReference type="InterPro" id="IPR025166">
    <property type="entry name" value="Integrase_DNA_bind_dom"/>
</dbReference>
<dbReference type="GO" id="GO:0003677">
    <property type="term" value="F:DNA binding"/>
    <property type="evidence" value="ECO:0007669"/>
    <property type="project" value="UniProtKB-UniRule"/>
</dbReference>
<evidence type="ECO:0000256" key="1">
    <source>
        <dbReference type="ARBA" id="ARBA00008857"/>
    </source>
</evidence>
<dbReference type="Pfam" id="PF13356">
    <property type="entry name" value="Arm-DNA-bind_3"/>
    <property type="match status" value="1"/>
</dbReference>
<reference evidence="8" key="1">
    <citation type="submission" date="2021-09" db="EMBL/GenBank/DDBJ databases">
        <title>Network and meta-omics reveal the key degrader and cooperation patterns in an efficient 1,4-dioxane-degrading microbial community.</title>
        <authorList>
            <person name="Dai C."/>
        </authorList>
    </citation>
    <scope>NUCLEOTIDE SEQUENCE</scope>
    <source>
        <strain evidence="8">ZM13</strain>
    </source>
</reference>
<feature type="domain" description="Tyr recombinase" evidence="6">
    <location>
        <begin position="204"/>
        <end position="383"/>
    </location>
</feature>
<dbReference type="EMBL" id="CP083239">
    <property type="protein sequence ID" value="UOK73117.1"/>
    <property type="molecule type" value="Genomic_DNA"/>
</dbReference>
<evidence type="ECO:0000256" key="2">
    <source>
        <dbReference type="ARBA" id="ARBA00022908"/>
    </source>
</evidence>
<comment type="similarity">
    <text evidence="1">Belongs to the 'phage' integrase family.</text>
</comment>
<gene>
    <name evidence="8" type="ORF">K9D25_05995</name>
</gene>
<dbReference type="PROSITE" id="PS51900">
    <property type="entry name" value="CB"/>
    <property type="match status" value="1"/>
</dbReference>
<dbReference type="InterPro" id="IPR013762">
    <property type="entry name" value="Integrase-like_cat_sf"/>
</dbReference>
<dbReference type="GO" id="GO:0006310">
    <property type="term" value="P:DNA recombination"/>
    <property type="evidence" value="ECO:0007669"/>
    <property type="project" value="UniProtKB-KW"/>
</dbReference>
<dbReference type="InterPro" id="IPR002104">
    <property type="entry name" value="Integrase_catalytic"/>
</dbReference>
<evidence type="ECO:0000313" key="8">
    <source>
        <dbReference type="EMBL" id="UOK73117.1"/>
    </source>
</evidence>
<protein>
    <submittedName>
        <fullName evidence="8">Tyrosine-type recombinase/integrase</fullName>
    </submittedName>
</protein>
<name>A0A9E7D5U3_9HYPH</name>
<dbReference type="InterPro" id="IPR044068">
    <property type="entry name" value="CB"/>
</dbReference>
<evidence type="ECO:0000259" key="7">
    <source>
        <dbReference type="PROSITE" id="PS51900"/>
    </source>
</evidence>
<dbReference type="Gene3D" id="1.10.150.130">
    <property type="match status" value="1"/>
</dbReference>
<dbReference type="SUPFAM" id="SSF56349">
    <property type="entry name" value="DNA breaking-rejoining enzymes"/>
    <property type="match status" value="1"/>
</dbReference>
<accession>A0A9E7D5U3</accession>
<keyword evidence="3 5" id="KW-0238">DNA-binding</keyword>
<dbReference type="Gene3D" id="3.30.160.390">
    <property type="entry name" value="Integrase, DNA-binding domain"/>
    <property type="match status" value="1"/>
</dbReference>
<dbReference type="InterPro" id="IPR038488">
    <property type="entry name" value="Integrase_DNA-bd_sf"/>
</dbReference>
<dbReference type="Gene3D" id="1.10.443.10">
    <property type="entry name" value="Intergrase catalytic core"/>
    <property type="match status" value="1"/>
</dbReference>
<dbReference type="PROSITE" id="PS51898">
    <property type="entry name" value="TYR_RECOMBINASE"/>
    <property type="match status" value="1"/>
</dbReference>
<dbReference type="InterPro" id="IPR053876">
    <property type="entry name" value="Phage_int_M"/>
</dbReference>
<keyword evidence="2" id="KW-0229">DNA integration</keyword>
<dbReference type="Pfam" id="PF00589">
    <property type="entry name" value="Phage_integrase"/>
    <property type="match status" value="1"/>
</dbReference>
<organism evidence="8 9">
    <name type="scientific">Ancylobacter polymorphus</name>
    <dbReference type="NCBI Taxonomy" id="223390"/>
    <lineage>
        <taxon>Bacteria</taxon>
        <taxon>Pseudomonadati</taxon>
        <taxon>Pseudomonadota</taxon>
        <taxon>Alphaproteobacteria</taxon>
        <taxon>Hyphomicrobiales</taxon>
        <taxon>Xanthobacteraceae</taxon>
        <taxon>Ancylobacter</taxon>
    </lineage>
</organism>
<evidence type="ECO:0000256" key="4">
    <source>
        <dbReference type="ARBA" id="ARBA00023172"/>
    </source>
</evidence>
<feature type="domain" description="Core-binding (CB)" evidence="7">
    <location>
        <begin position="98"/>
        <end position="180"/>
    </location>
</feature>
<dbReference type="CDD" id="cd00801">
    <property type="entry name" value="INT_P4_C"/>
    <property type="match status" value="1"/>
</dbReference>
<evidence type="ECO:0000259" key="6">
    <source>
        <dbReference type="PROSITE" id="PS51898"/>
    </source>
</evidence>
<proteinExistence type="inferred from homology"/>
<dbReference type="InterPro" id="IPR050808">
    <property type="entry name" value="Phage_Integrase"/>
</dbReference>
<dbReference type="PANTHER" id="PTHR30629">
    <property type="entry name" value="PROPHAGE INTEGRASE"/>
    <property type="match status" value="1"/>
</dbReference>
<keyword evidence="4" id="KW-0233">DNA recombination</keyword>
<dbReference type="InterPro" id="IPR011010">
    <property type="entry name" value="DNA_brk_join_enz"/>
</dbReference>
<dbReference type="InterPro" id="IPR010998">
    <property type="entry name" value="Integrase_recombinase_N"/>
</dbReference>
<evidence type="ECO:0000256" key="3">
    <source>
        <dbReference type="ARBA" id="ARBA00023125"/>
    </source>
</evidence>
<evidence type="ECO:0000313" key="9">
    <source>
        <dbReference type="Proteomes" id="UP000831684"/>
    </source>
</evidence>
<evidence type="ECO:0000256" key="5">
    <source>
        <dbReference type="PROSITE-ProRule" id="PRU01248"/>
    </source>
</evidence>